<gene>
    <name evidence="3" type="ORF">GQ61_08885</name>
</gene>
<name>A0A1W6N6A3_9PROT</name>
<dbReference type="RefSeq" id="WP_085784944.1">
    <property type="nucleotide sequence ID" value="NZ_CP008743.1"/>
</dbReference>
<dbReference type="Pfam" id="PF03364">
    <property type="entry name" value="Polyketide_cyc"/>
    <property type="match status" value="1"/>
</dbReference>
<dbReference type="EMBL" id="CP008743">
    <property type="protein sequence ID" value="ARN85384.1"/>
    <property type="molecule type" value="Genomic_DNA"/>
</dbReference>
<keyword evidence="4" id="KW-1185">Reference proteome</keyword>
<sequence>MPTHADCCTLPYTQEQLFNLVADVEKYPEFLPWCQKLEVIKRENNEVIAVVTVGAGFFSETYTCKVQLTPYQRIDVRYLEGPFKHLNNHWQFNPKSDGSTEIDFFIDFDFHSGFFQKAFEMIFKEAVHHLMSAFTNRAKELYTDKK</sequence>
<feature type="domain" description="Coenzyme Q-binding protein COQ10 START" evidence="2">
    <location>
        <begin position="10"/>
        <end position="135"/>
    </location>
</feature>
<dbReference type="STRING" id="1414854.GQ61_08885"/>
<evidence type="ECO:0000313" key="4">
    <source>
        <dbReference type="Proteomes" id="UP000237351"/>
    </source>
</evidence>
<protein>
    <submittedName>
        <fullName evidence="3">Cyclase</fullName>
    </submittedName>
</protein>
<dbReference type="OrthoDB" id="9804759at2"/>
<dbReference type="CDD" id="cd07813">
    <property type="entry name" value="COQ10p_like"/>
    <property type="match status" value="1"/>
</dbReference>
<dbReference type="GO" id="GO:0045333">
    <property type="term" value="P:cellular respiration"/>
    <property type="evidence" value="ECO:0007669"/>
    <property type="project" value="InterPro"/>
</dbReference>
<dbReference type="AlphaFoldDB" id="A0A1W6N6A3"/>
<dbReference type="InterPro" id="IPR005031">
    <property type="entry name" value="COQ10_START"/>
</dbReference>
<dbReference type="SUPFAM" id="SSF55961">
    <property type="entry name" value="Bet v1-like"/>
    <property type="match status" value="1"/>
</dbReference>
<accession>A0A1W6N6A3</accession>
<dbReference type="GO" id="GO:0048039">
    <property type="term" value="F:ubiquinone binding"/>
    <property type="evidence" value="ECO:0007669"/>
    <property type="project" value="InterPro"/>
</dbReference>
<dbReference type="Proteomes" id="UP000237351">
    <property type="component" value="Chromosome"/>
</dbReference>
<evidence type="ECO:0000256" key="1">
    <source>
        <dbReference type="ARBA" id="ARBA00008918"/>
    </source>
</evidence>
<dbReference type="PANTHER" id="PTHR12901:SF10">
    <property type="entry name" value="COENZYME Q-BINDING PROTEIN COQ10, MITOCHONDRIAL"/>
    <property type="match status" value="1"/>
</dbReference>
<organism evidence="3 4">
    <name type="scientific">Candidatus Nucleicultrix amoebiphila FS5</name>
    <dbReference type="NCBI Taxonomy" id="1414854"/>
    <lineage>
        <taxon>Bacteria</taxon>
        <taxon>Pseudomonadati</taxon>
        <taxon>Pseudomonadota</taxon>
        <taxon>Alphaproteobacteria</taxon>
        <taxon>Holosporales</taxon>
        <taxon>Candidatus Nucleicultricaceae</taxon>
        <taxon>Candidatus Nucleicultrix</taxon>
    </lineage>
</organism>
<evidence type="ECO:0000259" key="2">
    <source>
        <dbReference type="Pfam" id="PF03364"/>
    </source>
</evidence>
<reference evidence="3 4" key="1">
    <citation type="submission" date="2014-06" db="EMBL/GenBank/DDBJ databases">
        <title>The genome of the endonuclear symbiont Nucleicultrix amoebiphila.</title>
        <authorList>
            <person name="Schulz F."/>
            <person name="Horn M."/>
        </authorList>
    </citation>
    <scope>NUCLEOTIDE SEQUENCE [LARGE SCALE GENOMIC DNA]</scope>
    <source>
        <strain evidence="3 4">FS5</strain>
    </source>
</reference>
<dbReference type="InterPro" id="IPR023393">
    <property type="entry name" value="START-like_dom_sf"/>
</dbReference>
<proteinExistence type="inferred from homology"/>
<dbReference type="KEGG" id="naf:GQ61_08885"/>
<dbReference type="PANTHER" id="PTHR12901">
    <property type="entry name" value="SPERM PROTEIN HOMOLOG"/>
    <property type="match status" value="1"/>
</dbReference>
<dbReference type="Gene3D" id="3.30.530.20">
    <property type="match status" value="1"/>
</dbReference>
<evidence type="ECO:0000313" key="3">
    <source>
        <dbReference type="EMBL" id="ARN85384.1"/>
    </source>
</evidence>
<dbReference type="InterPro" id="IPR044996">
    <property type="entry name" value="COQ10-like"/>
</dbReference>
<comment type="similarity">
    <text evidence="1">Belongs to the ribosome association toxin RatA family.</text>
</comment>